<organism evidence="4 5">
    <name type="scientific">Candidatus Nitrososphaera evergladensis SR1</name>
    <dbReference type="NCBI Taxonomy" id="1459636"/>
    <lineage>
        <taxon>Archaea</taxon>
        <taxon>Nitrososphaerota</taxon>
        <taxon>Nitrososphaeria</taxon>
        <taxon>Nitrososphaerales</taxon>
        <taxon>Nitrososphaeraceae</taxon>
        <taxon>Nitrososphaera</taxon>
    </lineage>
</organism>
<dbReference type="STRING" id="1459636.NTE_01530"/>
<dbReference type="GeneID" id="41597317"/>
<dbReference type="Gene3D" id="3.30.1330.120">
    <property type="entry name" value="2-methylcitrate dehydratase PrpD"/>
    <property type="match status" value="1"/>
</dbReference>
<evidence type="ECO:0000313" key="4">
    <source>
        <dbReference type="EMBL" id="AIF83593.1"/>
    </source>
</evidence>
<dbReference type="InterPro" id="IPR042188">
    <property type="entry name" value="MmgE/PrpD_sf_2"/>
</dbReference>
<dbReference type="eggNOG" id="arCOG04285">
    <property type="taxonomic scope" value="Archaea"/>
</dbReference>
<dbReference type="SUPFAM" id="SSF103378">
    <property type="entry name" value="2-methylcitrate dehydratase PrpD"/>
    <property type="match status" value="1"/>
</dbReference>
<dbReference type="InterPro" id="IPR005656">
    <property type="entry name" value="MmgE_PrpD"/>
</dbReference>
<dbReference type="Pfam" id="PF19305">
    <property type="entry name" value="MmgE_PrpD_C"/>
    <property type="match status" value="1"/>
</dbReference>
<evidence type="ECO:0000259" key="2">
    <source>
        <dbReference type="Pfam" id="PF03972"/>
    </source>
</evidence>
<keyword evidence="5" id="KW-1185">Reference proteome</keyword>
<dbReference type="InterPro" id="IPR036148">
    <property type="entry name" value="MmgE/PrpD_sf"/>
</dbReference>
<gene>
    <name evidence="4" type="ORF">NTE_01530</name>
</gene>
<evidence type="ECO:0000313" key="5">
    <source>
        <dbReference type="Proteomes" id="UP000028194"/>
    </source>
</evidence>
<sequence>MMMMVDNTLEKEDDNVAFKLAGIVVDDIRFGKLPAEVVSKAELFLLNGLGCLVAGRATEIGRGINFDESLTGKEKRWVETVKPTPEQYKMYRDASGTFSTELTTVCLAGINHPDSVVVPVLLNMGQKESSREAIVEALVAGTEVMAKIGILLNPSLYYKGWHSTGVCGIFGAAAVACKLLQKTKEETANAFQLAAGLASSDFYRLDKKYPVIKVANPGIASVAGVSAATQEQQKNCGAELKRTSVDDFVGTFRDGNNNSQSIDWTRYDILELFFKSMPVVCAFHAILEPLHDLLAKNQIDAADIAKIKVGYHKIPSDYYSGHTARSVYGAQTSLPYSVAILAKTHHAGIETFTKDVLKDKDVQRIADSVEIVPSERKGTDDLIAGEIELVLAGGEKYSGKVDKALGCSPKDVPAKFFQLARFGGLNEEAARRVYRKIADKEYDLEDLRI</sequence>
<reference evidence="4 5" key="1">
    <citation type="journal article" date="2014" name="PLoS ONE">
        <title>Genome Sequence of Candidatus Nitrososphaera evergladensis from Group I.1b Enriched from Everglades Soil Reveals Novel Genomic Features of the Ammonia-Oxidizing Archaea.</title>
        <authorList>
            <person name="Zhalnina K.V."/>
            <person name="Dias R."/>
            <person name="Leonard M.T."/>
            <person name="Dorr de Quadros P."/>
            <person name="Camargo F.A."/>
            <person name="Drew J.C."/>
            <person name="Farmerie W.G."/>
            <person name="Daroub S.H."/>
            <person name="Triplett E.W."/>
        </authorList>
    </citation>
    <scope>NUCLEOTIDE SEQUENCE [LARGE SCALE GENOMIC DNA]</scope>
    <source>
        <strain evidence="4 5">SR1</strain>
    </source>
</reference>
<accession>A0A075MQV8</accession>
<dbReference type="InterPro" id="IPR045336">
    <property type="entry name" value="MmgE_PrpD_N"/>
</dbReference>
<dbReference type="AlphaFoldDB" id="A0A075MQV8"/>
<dbReference type="RefSeq" id="WP_148700337.1">
    <property type="nucleotide sequence ID" value="NZ_CP007174.1"/>
</dbReference>
<evidence type="ECO:0000259" key="3">
    <source>
        <dbReference type="Pfam" id="PF19305"/>
    </source>
</evidence>
<dbReference type="Proteomes" id="UP000028194">
    <property type="component" value="Chromosome"/>
</dbReference>
<dbReference type="KEGG" id="nev:NTE_01530"/>
<dbReference type="PANTHER" id="PTHR16943">
    <property type="entry name" value="2-METHYLCITRATE DEHYDRATASE-RELATED"/>
    <property type="match status" value="1"/>
</dbReference>
<proteinExistence type="inferred from homology"/>
<dbReference type="InterPro" id="IPR042183">
    <property type="entry name" value="MmgE/PrpD_sf_1"/>
</dbReference>
<dbReference type="HOGENOM" id="CLU_026574_3_1_2"/>
<protein>
    <submittedName>
        <fullName evidence="4">Uncharacterized protein involved in propionate catabolism</fullName>
    </submittedName>
</protein>
<evidence type="ECO:0000256" key="1">
    <source>
        <dbReference type="ARBA" id="ARBA00006174"/>
    </source>
</evidence>
<name>A0A075MQV8_9ARCH</name>
<dbReference type="OrthoDB" id="43639at2157"/>
<dbReference type="EMBL" id="CP007174">
    <property type="protein sequence ID" value="AIF83593.1"/>
    <property type="molecule type" value="Genomic_DNA"/>
</dbReference>
<dbReference type="Gene3D" id="1.10.4100.10">
    <property type="entry name" value="2-methylcitrate dehydratase PrpD"/>
    <property type="match status" value="1"/>
</dbReference>
<dbReference type="Pfam" id="PF03972">
    <property type="entry name" value="MmgE_PrpD_N"/>
    <property type="match status" value="1"/>
</dbReference>
<dbReference type="InterPro" id="IPR045337">
    <property type="entry name" value="MmgE_PrpD_C"/>
</dbReference>
<dbReference type="GO" id="GO:0016829">
    <property type="term" value="F:lyase activity"/>
    <property type="evidence" value="ECO:0007669"/>
    <property type="project" value="InterPro"/>
</dbReference>
<feature type="domain" description="MmgE/PrpD C-terminal" evidence="3">
    <location>
        <begin position="278"/>
        <end position="421"/>
    </location>
</feature>
<dbReference type="PANTHER" id="PTHR16943:SF8">
    <property type="entry name" value="2-METHYLCITRATE DEHYDRATASE"/>
    <property type="match status" value="1"/>
</dbReference>
<comment type="similarity">
    <text evidence="1">Belongs to the PrpD family.</text>
</comment>
<feature type="domain" description="MmgE/PrpD N-terminal" evidence="2">
    <location>
        <begin position="25"/>
        <end position="229"/>
    </location>
</feature>